<dbReference type="Proteomes" id="UP000261600">
    <property type="component" value="Unplaced"/>
</dbReference>
<keyword evidence="1" id="KW-0175">Coiled coil</keyword>
<reference evidence="3" key="2">
    <citation type="submission" date="2025-09" db="UniProtKB">
        <authorList>
            <consortium name="Ensembl"/>
        </authorList>
    </citation>
    <scope>IDENTIFICATION</scope>
</reference>
<evidence type="ECO:0000256" key="2">
    <source>
        <dbReference type="SAM" id="MobiDB-lite"/>
    </source>
</evidence>
<dbReference type="Ensembl" id="ENSMALT00000005155.1">
    <property type="protein sequence ID" value="ENSMALP00000005037.1"/>
    <property type="gene ID" value="ENSMALG00000003615.1"/>
</dbReference>
<dbReference type="CTD" id="553293"/>
<proteinExistence type="predicted"/>
<feature type="compositionally biased region" description="Basic and acidic residues" evidence="2">
    <location>
        <begin position="895"/>
        <end position="914"/>
    </location>
</feature>
<dbReference type="STRING" id="43700.ENSMALP00000005037"/>
<feature type="region of interest" description="Disordered" evidence="2">
    <location>
        <begin position="49"/>
        <end position="210"/>
    </location>
</feature>
<sequence length="914" mass="104404">MSGGTSSNNSWTILTPEETVAETLKPLAERAEHHEESLMAAAAMSVFDEPGAGLNQPTKGVASTVQSPVEGHLVSEPSGDTGTEPTTSLDVSSSSVPGNNALGHSEGLPEGLAESSSDPDLFSDSCTHVTPSSDEPPAFLLSTETLGEGQFTQEEQKLAEEETLHLLSGAESQQEGEASNVSQRITDLGTQADSPVYSEVGEEKIGEEGEPEVRKRRFLLANLEQIGRTEEEEEVEEEFQMPRRVEEGGFSLNKCILGALILLGLGTIFFSESDYGTGELKASEVPGKQELLSPEVPPSPVEADREILNKLAKGSQQISVLQAQLQAQEEELKVAKGQAAEGAKQRLLWEEMERENSRLKTEMASLTVLQKENEKMKRELDSMSALQRELETLRSTVTELKLSSASEASEAPVKMTTSPPSGQPEDTRQGTAGSAERQARKLWDDQKQKKKNGKKDKYDTGEKNKWKETEKVEWKEGEKRDYKDVGKSEWKKEKHEQGKTVKDTKGKHKSHSDETKQWREKDWKKEKASRGDEGKPWKARKEEKEQVEKSERKEWKEERDQKKAKHGEVNEGKQWRTKVEKDWEQGNDHGEKHKGKEEWKGEKEWKKVKDGSKESGKEKRRNKDWKEKGEKREWKSKNGNNPDKEGKEEGERKLWEESKNHGKERKRKDEGKQWGENEWRSKTGKHDKEGERKDERKHWGKKEEWKRAGAKEREHSGEWNKDGSSSQQHKDEHKFTSKHYHEEHVWGDGSPPQTHHRPSLDQPEYWVQQRDHLQHILKPPQHCNSVETCAQAEGLIPVPLFEFEVILQTYLAKAEEVGVEAFKREELMKLVTEFFKDGVFVHDQMQFQEFVEEVSDILEHMVEEDENEEEEDSAIEEEMEEFEREVMKRFSAPGARERKRVDKEWKKENGRGHG</sequence>
<feature type="compositionally biased region" description="Basic and acidic residues" evidence="2">
    <location>
        <begin position="511"/>
        <end position="617"/>
    </location>
</feature>
<dbReference type="PANTHER" id="PTHR28638:SF3">
    <property type="entry name" value="PRE-B-CELL LEUKEMIA TRANSCRIPTION FACTOR-INTERACTING PROTEIN 1 ISOFORM X1"/>
    <property type="match status" value="1"/>
</dbReference>
<feature type="compositionally biased region" description="Polar residues" evidence="2">
    <location>
        <begin position="142"/>
        <end position="153"/>
    </location>
</feature>
<evidence type="ECO:0000256" key="1">
    <source>
        <dbReference type="ARBA" id="ARBA00023054"/>
    </source>
</evidence>
<feature type="compositionally biased region" description="Basic and acidic residues" evidence="2">
    <location>
        <begin position="437"/>
        <end position="447"/>
    </location>
</feature>
<dbReference type="AlphaFoldDB" id="A0A3Q3IK34"/>
<feature type="compositionally biased region" description="Polar residues" evidence="2">
    <location>
        <begin position="114"/>
        <end position="133"/>
    </location>
</feature>
<dbReference type="InterPro" id="IPR051990">
    <property type="entry name" value="CCPG1/PBIP1"/>
</dbReference>
<feature type="region of interest" description="Disordered" evidence="2">
    <location>
        <begin position="888"/>
        <end position="914"/>
    </location>
</feature>
<dbReference type="RefSeq" id="XP_020462898.1">
    <property type="nucleotide sequence ID" value="XM_020607242.1"/>
</dbReference>
<keyword evidence="4" id="KW-1185">Reference proteome</keyword>
<feature type="compositionally biased region" description="Basic and acidic residues" evidence="2">
    <location>
        <begin position="154"/>
        <end position="164"/>
    </location>
</feature>
<feature type="compositionally biased region" description="Polar residues" evidence="2">
    <location>
        <begin position="55"/>
        <end position="67"/>
    </location>
</feature>
<feature type="compositionally biased region" description="Basic and acidic residues" evidence="2">
    <location>
        <begin position="624"/>
        <end position="721"/>
    </location>
</feature>
<dbReference type="PANTHER" id="PTHR28638">
    <property type="entry name" value="CELL CYCLE PROGRESSION PROTEIN 1"/>
    <property type="match status" value="1"/>
</dbReference>
<feature type="compositionally biased region" description="Polar residues" evidence="2">
    <location>
        <begin position="78"/>
        <end position="98"/>
    </location>
</feature>
<evidence type="ECO:0000313" key="3">
    <source>
        <dbReference type="Ensembl" id="ENSMALP00000005037.1"/>
    </source>
</evidence>
<accession>A0A3Q3IK34</accession>
<evidence type="ECO:0008006" key="5">
    <source>
        <dbReference type="Google" id="ProtNLM"/>
    </source>
</evidence>
<reference evidence="3" key="1">
    <citation type="submission" date="2025-08" db="UniProtKB">
        <authorList>
            <consortium name="Ensembl"/>
        </authorList>
    </citation>
    <scope>IDENTIFICATION</scope>
</reference>
<dbReference type="GeneID" id="109964152"/>
<feature type="compositionally biased region" description="Basic and acidic residues" evidence="2">
    <location>
        <begin position="455"/>
        <end position="504"/>
    </location>
</feature>
<feature type="compositionally biased region" description="Basic and acidic residues" evidence="2">
    <location>
        <begin position="201"/>
        <end position="210"/>
    </location>
</feature>
<protein>
    <recommendedName>
        <fullName evidence="5">Pre-B-cell leukemia homeobox interacting protein 1b</fullName>
    </recommendedName>
</protein>
<feature type="compositionally biased region" description="Basic and acidic residues" evidence="2">
    <location>
        <begin position="728"/>
        <end position="746"/>
    </location>
</feature>
<name>A0A3Q3IK34_MONAL</name>
<organism evidence="3 4">
    <name type="scientific">Monopterus albus</name>
    <name type="common">Swamp eel</name>
    <dbReference type="NCBI Taxonomy" id="43700"/>
    <lineage>
        <taxon>Eukaryota</taxon>
        <taxon>Metazoa</taxon>
        <taxon>Chordata</taxon>
        <taxon>Craniata</taxon>
        <taxon>Vertebrata</taxon>
        <taxon>Euteleostomi</taxon>
        <taxon>Actinopterygii</taxon>
        <taxon>Neopterygii</taxon>
        <taxon>Teleostei</taxon>
        <taxon>Neoteleostei</taxon>
        <taxon>Acanthomorphata</taxon>
        <taxon>Anabantaria</taxon>
        <taxon>Synbranchiformes</taxon>
        <taxon>Synbranchidae</taxon>
        <taxon>Monopterus</taxon>
    </lineage>
</organism>
<feature type="compositionally biased region" description="Polar residues" evidence="2">
    <location>
        <begin position="170"/>
        <end position="193"/>
    </location>
</feature>
<feature type="region of interest" description="Disordered" evidence="2">
    <location>
        <begin position="398"/>
        <end position="759"/>
    </location>
</feature>
<evidence type="ECO:0000313" key="4">
    <source>
        <dbReference type="Proteomes" id="UP000261600"/>
    </source>
</evidence>
<dbReference type="GO" id="GO:0016020">
    <property type="term" value="C:membrane"/>
    <property type="evidence" value="ECO:0007669"/>
    <property type="project" value="TreeGrafter"/>
</dbReference>